<dbReference type="Pfam" id="PF07992">
    <property type="entry name" value="Pyr_redox_2"/>
    <property type="match status" value="1"/>
</dbReference>
<comment type="pathway">
    <text evidence="2">Nitrogen metabolism; nitrate reduction (assimilation).</text>
</comment>
<dbReference type="Gene3D" id="3.30.413.10">
    <property type="entry name" value="Sulfite Reductase Hemoprotein, domain 1"/>
    <property type="match status" value="1"/>
</dbReference>
<keyword evidence="12 16" id="KW-0411">Iron-sulfur</keyword>
<evidence type="ECO:0000259" key="19">
    <source>
        <dbReference type="Pfam" id="PF04324"/>
    </source>
</evidence>
<dbReference type="PIRSF" id="PIRSF037149">
    <property type="entry name" value="NirB"/>
    <property type="match status" value="1"/>
</dbReference>
<dbReference type="CDD" id="cd19943">
    <property type="entry name" value="NirB_Fer2_BFD-like_1"/>
    <property type="match status" value="1"/>
</dbReference>
<keyword evidence="6 15" id="KW-0285">Flavoprotein</keyword>
<organism evidence="22">
    <name type="scientific">Candidatus Nitricoxidivorans perseverans</name>
    <dbReference type="NCBI Taxonomy" id="2975601"/>
    <lineage>
        <taxon>Bacteria</taxon>
        <taxon>Pseudomonadati</taxon>
        <taxon>Pseudomonadota</taxon>
        <taxon>Betaproteobacteria</taxon>
        <taxon>Nitrosomonadales</taxon>
        <taxon>Sterolibacteriaceae</taxon>
        <taxon>Candidatus Nitricoxidivorans</taxon>
    </lineage>
</organism>
<sequence>MKEKLVVVGNGMAGVRVIEELLAIAPDKYDTTVIGAEPHGNYNRILLSQVLSGEKDFADTVLNDTDWYGQRGITLLAGKKVVAVNRARRCVVTSDGNILPYGRLVLATGAKPLLPTLPGTHLKGVVTFRAISDVEAMLQRARKGSRAVVIGGGLLGLEAAYGLKQRGMDVTVVHLMDRLLERQLDAPAAALLKQSLEARGLTVMLKAETQAIFGNGGVEGVRLRDGTDLPADLVVLAAGIQPNADLAREAGIHVERGIVVNETMQTYDPRVYAVGECVEHKGTLYGLVAPLFRQAKVCANQLAGVGFARYQDTVSATKLKITGIDLYSAGNITGGAGLEEMVMQDPCRGVYKKLVIRDNRLAGALLYGDTTDEARYYDLMRDGTDISGLRASLFQGHGGETGHGGELAVAAMPDDTEVCGCNGVTKGMIVKAVTENGLFTLDEVRAHTKASASCGSCAGKVEQILAFTLGGSYSPAPQEKPLCGCTDFTHDQVRRAIRENHLTTIPDAMRFLEWKTPDGCPKCRPALNYYLISTWPGEAMDDPQARVHNERVHANIQQDGTYAVVPRTWGGLTNAKELRAIADVADRMGVPVKVTGGQRLAIPFVKKEDLPKVWAELGQAGLSSGYAYGKAVRSVKSCVGKGLCRFGTQDSLGLGIRIEKEFWGAWTPHKFKMGVSGCPRNCAEATIKDLGLVGVDSGWEVHVGGTCGVRVRATDLLCKVATDDEAVEYAAAFLHLYREEGHYMERSSAWIERVGLPYARKRVVEDAEGRKQLAARFFAAQKHAQTDPWVERAANPAAWATEYQPLETTLA</sequence>
<dbReference type="Pfam" id="PF03460">
    <property type="entry name" value="NIR_SIR_ferr"/>
    <property type="match status" value="1"/>
</dbReference>
<evidence type="ECO:0000256" key="11">
    <source>
        <dbReference type="ARBA" id="ARBA00023004"/>
    </source>
</evidence>
<dbReference type="GO" id="GO:0046872">
    <property type="term" value="F:metal ion binding"/>
    <property type="evidence" value="ECO:0007669"/>
    <property type="project" value="UniProtKB-KW"/>
</dbReference>
<evidence type="ECO:0000256" key="2">
    <source>
        <dbReference type="ARBA" id="ARBA00005096"/>
    </source>
</evidence>
<feature type="binding site" description="axial binding residue" evidence="16">
    <location>
        <position position="682"/>
    </location>
    <ligand>
        <name>siroheme</name>
        <dbReference type="ChEBI" id="CHEBI:60052"/>
    </ligand>
    <ligandPart>
        <name>Fe</name>
        <dbReference type="ChEBI" id="CHEBI:18248"/>
    </ligandPart>
</feature>
<dbReference type="EMBL" id="CP107246">
    <property type="protein sequence ID" value="WIM05021.1"/>
    <property type="molecule type" value="Genomic_DNA"/>
</dbReference>
<dbReference type="Gene3D" id="3.30.390.30">
    <property type="match status" value="1"/>
</dbReference>
<dbReference type="InterPro" id="IPR036136">
    <property type="entry name" value="Nit/Sulf_reduc_fer-like_dom_sf"/>
</dbReference>
<dbReference type="InterPro" id="IPR023753">
    <property type="entry name" value="FAD/NAD-binding_dom"/>
</dbReference>
<evidence type="ECO:0000313" key="22">
    <source>
        <dbReference type="EMBL" id="WIM05021.1"/>
    </source>
</evidence>
<dbReference type="GO" id="GO:0042128">
    <property type="term" value="P:nitrate assimilation"/>
    <property type="evidence" value="ECO:0007669"/>
    <property type="project" value="UniProtKB-UniRule"/>
</dbReference>
<comment type="cofactor">
    <cofactor evidence="16">
        <name>[4Fe-4S] cluster</name>
        <dbReference type="ChEBI" id="CHEBI:49883"/>
    </cofactor>
    <text evidence="16">Binds 1 [4Fe-4S] cluster per subunit.</text>
</comment>
<dbReference type="SUPFAM" id="SSF51905">
    <property type="entry name" value="FAD/NAD(P)-binding domain"/>
    <property type="match status" value="2"/>
</dbReference>
<feature type="domain" description="BFD-like [2Fe-2S]-binding" evidence="19">
    <location>
        <begin position="418"/>
        <end position="466"/>
    </location>
</feature>
<comment type="cofactor">
    <cofactor evidence="1 15">
        <name>FAD</name>
        <dbReference type="ChEBI" id="CHEBI:57692"/>
    </cofactor>
</comment>
<dbReference type="InterPro" id="IPR017121">
    <property type="entry name" value="Nitrite_Rdtase_lsu"/>
</dbReference>
<feature type="domain" description="Nitrite/sulphite reductase 4Fe-4S" evidence="17">
    <location>
        <begin position="629"/>
        <end position="767"/>
    </location>
</feature>
<accession>A0AA49FJ43</accession>
<dbReference type="AlphaFoldDB" id="A0AA49FJ43"/>
<dbReference type="FunFam" id="1.10.10.1100:FF:000002">
    <property type="entry name" value="Nitrite reductase large subunit"/>
    <property type="match status" value="1"/>
</dbReference>
<dbReference type="KEGG" id="npv:OHM77_09985"/>
<dbReference type="InterPro" id="IPR006066">
    <property type="entry name" value="NO2/SO3_Rdtase_FeS/sirohaem_BS"/>
</dbReference>
<feature type="binding site" evidence="16">
    <location>
        <position position="644"/>
    </location>
    <ligand>
        <name>[4Fe-4S] cluster</name>
        <dbReference type="ChEBI" id="CHEBI:49883"/>
    </ligand>
</feature>
<feature type="domain" description="NADH-rubredoxin oxidoreductase C-terminal" evidence="21">
    <location>
        <begin position="316"/>
        <end position="383"/>
    </location>
</feature>
<keyword evidence="4 16" id="KW-0004">4Fe-4S</keyword>
<feature type="domain" description="Nitrite/Sulfite reductase ferredoxin-like" evidence="18">
    <location>
        <begin position="557"/>
        <end position="619"/>
    </location>
</feature>
<evidence type="ECO:0000259" key="17">
    <source>
        <dbReference type="Pfam" id="PF01077"/>
    </source>
</evidence>
<dbReference type="Gene3D" id="3.50.50.60">
    <property type="entry name" value="FAD/NAD(P)-binding domain"/>
    <property type="match status" value="2"/>
</dbReference>
<dbReference type="InterPro" id="IPR005117">
    <property type="entry name" value="NiRdtase/SiRdtase_haem-b_fer"/>
</dbReference>
<keyword evidence="9 15" id="KW-0274">FAD</keyword>
<dbReference type="SUPFAM" id="SSF55124">
    <property type="entry name" value="Nitrite/Sulfite reductase N-terminal domain-like"/>
    <property type="match status" value="1"/>
</dbReference>
<dbReference type="GO" id="GO:0050661">
    <property type="term" value="F:NADP binding"/>
    <property type="evidence" value="ECO:0007669"/>
    <property type="project" value="UniProtKB-UniRule"/>
</dbReference>
<dbReference type="InterPro" id="IPR052034">
    <property type="entry name" value="NasD-like"/>
</dbReference>
<dbReference type="GO" id="GO:0051539">
    <property type="term" value="F:4 iron, 4 sulfur cluster binding"/>
    <property type="evidence" value="ECO:0007669"/>
    <property type="project" value="UniProtKB-KW"/>
</dbReference>
<keyword evidence="10" id="KW-0560">Oxidoreductase</keyword>
<feature type="binding site" evidence="16">
    <location>
        <position position="638"/>
    </location>
    <ligand>
        <name>[4Fe-4S] cluster</name>
        <dbReference type="ChEBI" id="CHEBI:49883"/>
    </ligand>
</feature>
<evidence type="ECO:0000256" key="9">
    <source>
        <dbReference type="ARBA" id="ARBA00022827"/>
    </source>
</evidence>
<keyword evidence="7" id="KW-0001">2Fe-2S</keyword>
<protein>
    <submittedName>
        <fullName evidence="22">Nitrite reductase large subunit NirB</fullName>
    </submittedName>
</protein>
<dbReference type="GO" id="GO:0098809">
    <property type="term" value="F:nitrite reductase activity"/>
    <property type="evidence" value="ECO:0007669"/>
    <property type="project" value="InterPro"/>
</dbReference>
<dbReference type="SUPFAM" id="SSF56014">
    <property type="entry name" value="Nitrite and sulphite reductase 4Fe-4S domain-like"/>
    <property type="match status" value="1"/>
</dbReference>
<dbReference type="CDD" id="cd19944">
    <property type="entry name" value="NirB_Fer2_BFD-like_2"/>
    <property type="match status" value="1"/>
</dbReference>
<dbReference type="InterPro" id="IPR006067">
    <property type="entry name" value="NO2/SO3_Rdtase_4Fe4S_dom"/>
</dbReference>
<dbReference type="PRINTS" id="PR00411">
    <property type="entry name" value="PNDRDTASEI"/>
</dbReference>
<comment type="cofactor">
    <cofactor evidence="16">
        <name>siroheme</name>
        <dbReference type="ChEBI" id="CHEBI:60052"/>
    </cofactor>
    <text evidence="16">Binds 1 siroheme per subunit.</text>
</comment>
<dbReference type="InterPro" id="IPR016156">
    <property type="entry name" value="FAD/NAD-linked_Rdtase_dimer_sf"/>
</dbReference>
<reference evidence="22" key="1">
    <citation type="journal article" date="2023" name="Nat. Microbiol.">
        <title>Enrichment and characterization of a nitric oxide-reducing microbial community in a continuous bioreactor.</title>
        <authorList>
            <person name="Garrido-Amador P."/>
            <person name="Stortenbeker N."/>
            <person name="Wessels H.J.C.T."/>
            <person name="Speth D.R."/>
            <person name="Garcia-Heredia I."/>
            <person name="Kartal B."/>
        </authorList>
    </citation>
    <scope>NUCLEOTIDE SEQUENCE</scope>
    <source>
        <strain evidence="22">MAG1</strain>
    </source>
</reference>
<dbReference type="PRINTS" id="PR00368">
    <property type="entry name" value="FADPNR"/>
</dbReference>
<evidence type="ECO:0000256" key="5">
    <source>
        <dbReference type="ARBA" id="ARBA00022617"/>
    </source>
</evidence>
<dbReference type="GO" id="GO:0050660">
    <property type="term" value="F:flavin adenine dinucleotide binding"/>
    <property type="evidence" value="ECO:0007669"/>
    <property type="project" value="UniProtKB-UniRule"/>
</dbReference>
<dbReference type="PANTHER" id="PTHR43809">
    <property type="entry name" value="NITRITE REDUCTASE (NADH) LARGE SUBUNIT"/>
    <property type="match status" value="1"/>
</dbReference>
<evidence type="ECO:0000256" key="14">
    <source>
        <dbReference type="ARBA" id="ARBA00034078"/>
    </source>
</evidence>
<dbReference type="InterPro" id="IPR041854">
    <property type="entry name" value="BFD-like_2Fe2S-bd_dom_sf"/>
</dbReference>
<proteinExistence type="inferred from homology"/>
<evidence type="ECO:0000256" key="4">
    <source>
        <dbReference type="ARBA" id="ARBA00022485"/>
    </source>
</evidence>
<dbReference type="PROSITE" id="PS00365">
    <property type="entry name" value="NIR_SIR"/>
    <property type="match status" value="1"/>
</dbReference>
<gene>
    <name evidence="22" type="primary">nirB</name>
    <name evidence="22" type="ORF">OHM77_09985</name>
</gene>
<evidence type="ECO:0000256" key="6">
    <source>
        <dbReference type="ARBA" id="ARBA00022630"/>
    </source>
</evidence>
<keyword evidence="8 16" id="KW-0479">Metal-binding</keyword>
<dbReference type="InterPro" id="IPR045854">
    <property type="entry name" value="NO2/SO3_Rdtase_4Fe4S_sf"/>
</dbReference>
<keyword evidence="5 16" id="KW-0349">Heme</keyword>
<name>A0AA49FJ43_9PROT</name>
<evidence type="ECO:0000256" key="15">
    <source>
        <dbReference type="PIRNR" id="PIRNR037149"/>
    </source>
</evidence>
<keyword evidence="11 16" id="KW-0408">Iron</keyword>
<dbReference type="Proteomes" id="UP001234916">
    <property type="component" value="Chromosome"/>
</dbReference>
<feature type="domain" description="BFD-like [2Fe-2S]-binding" evidence="19">
    <location>
        <begin position="482"/>
        <end position="532"/>
    </location>
</feature>
<feature type="domain" description="FAD/NAD(P)-binding" evidence="20">
    <location>
        <begin position="4"/>
        <end position="281"/>
    </location>
</feature>
<dbReference type="InterPro" id="IPR012744">
    <property type="entry name" value="Nitri_red_NirB"/>
</dbReference>
<feature type="binding site" evidence="16">
    <location>
        <position position="682"/>
    </location>
    <ligand>
        <name>[4Fe-4S] cluster</name>
        <dbReference type="ChEBI" id="CHEBI:49883"/>
    </ligand>
</feature>
<dbReference type="Pfam" id="PF18267">
    <property type="entry name" value="Rubredoxin_C"/>
    <property type="match status" value="1"/>
</dbReference>
<evidence type="ECO:0000259" key="20">
    <source>
        <dbReference type="Pfam" id="PF07992"/>
    </source>
</evidence>
<dbReference type="PANTHER" id="PTHR43809:SF1">
    <property type="entry name" value="NITRITE REDUCTASE (NADH) LARGE SUBUNIT"/>
    <property type="match status" value="1"/>
</dbReference>
<evidence type="ECO:0000256" key="3">
    <source>
        <dbReference type="ARBA" id="ARBA00010429"/>
    </source>
</evidence>
<evidence type="ECO:0000256" key="13">
    <source>
        <dbReference type="ARBA" id="ARBA00023063"/>
    </source>
</evidence>
<dbReference type="GO" id="GO:0020037">
    <property type="term" value="F:heme binding"/>
    <property type="evidence" value="ECO:0007669"/>
    <property type="project" value="InterPro"/>
</dbReference>
<evidence type="ECO:0000256" key="12">
    <source>
        <dbReference type="ARBA" id="ARBA00023014"/>
    </source>
</evidence>
<comment type="cofactor">
    <cofactor evidence="14">
        <name>[2Fe-2S] cluster</name>
        <dbReference type="ChEBI" id="CHEBI:190135"/>
    </cofactor>
</comment>
<dbReference type="PRINTS" id="PR00397">
    <property type="entry name" value="SIROHAEM"/>
</dbReference>
<dbReference type="Pfam" id="PF01077">
    <property type="entry name" value="NIR_SIR"/>
    <property type="match status" value="1"/>
</dbReference>
<dbReference type="InterPro" id="IPR036188">
    <property type="entry name" value="FAD/NAD-bd_sf"/>
</dbReference>
<evidence type="ECO:0000256" key="16">
    <source>
        <dbReference type="PIRSR" id="PIRSR037149-1"/>
    </source>
</evidence>
<dbReference type="GO" id="GO:0051537">
    <property type="term" value="F:2 iron, 2 sulfur cluster binding"/>
    <property type="evidence" value="ECO:0007669"/>
    <property type="project" value="UniProtKB-KW"/>
</dbReference>
<evidence type="ECO:0000259" key="18">
    <source>
        <dbReference type="Pfam" id="PF03460"/>
    </source>
</evidence>
<evidence type="ECO:0000256" key="7">
    <source>
        <dbReference type="ARBA" id="ARBA00022714"/>
    </source>
</evidence>
<dbReference type="NCBIfam" id="TIGR02374">
    <property type="entry name" value="nitri_red_nirB"/>
    <property type="match status" value="1"/>
</dbReference>
<dbReference type="Gene3D" id="1.10.10.1100">
    <property type="entry name" value="BFD-like [2Fe-2S]-binding domain"/>
    <property type="match status" value="1"/>
</dbReference>
<keyword evidence="13 15" id="KW-0534">Nitrate assimilation</keyword>
<evidence type="ECO:0000256" key="1">
    <source>
        <dbReference type="ARBA" id="ARBA00001974"/>
    </source>
</evidence>
<dbReference type="InterPro" id="IPR007419">
    <property type="entry name" value="BFD-like_2Fe2S-bd_dom"/>
</dbReference>
<dbReference type="Pfam" id="PF04324">
    <property type="entry name" value="Fer2_BFD"/>
    <property type="match status" value="2"/>
</dbReference>
<dbReference type="InterPro" id="IPR041575">
    <property type="entry name" value="Rubredoxin_C"/>
</dbReference>
<evidence type="ECO:0000256" key="10">
    <source>
        <dbReference type="ARBA" id="ARBA00023002"/>
    </source>
</evidence>
<evidence type="ECO:0000256" key="8">
    <source>
        <dbReference type="ARBA" id="ARBA00022723"/>
    </source>
</evidence>
<comment type="similarity">
    <text evidence="3">Belongs to the nitrite and sulfite reductase 4Fe-4S domain family.</text>
</comment>
<feature type="binding site" evidence="16">
    <location>
        <position position="678"/>
    </location>
    <ligand>
        <name>[4Fe-4S] cluster</name>
        <dbReference type="ChEBI" id="CHEBI:49883"/>
    </ligand>
</feature>
<evidence type="ECO:0000259" key="21">
    <source>
        <dbReference type="Pfam" id="PF18267"/>
    </source>
</evidence>